<feature type="region of interest" description="Disordered" evidence="1">
    <location>
        <begin position="96"/>
        <end position="117"/>
    </location>
</feature>
<evidence type="ECO:0000256" key="1">
    <source>
        <dbReference type="SAM" id="MobiDB-lite"/>
    </source>
</evidence>
<proteinExistence type="predicted"/>
<sequence>MAADPGRDGDRGGGGDAPRSSDIAANLEQNLEQLTIDLPSHMEQDMGIPLQALRRAEARAAAPNGDGQQPAPSAGDRGECQLAFTQGDVRINSARARAHPRGSAPVPGAAAVAEDAAGDREDRASLADLQQLRNFEWWSGSPAEALGCLCNSTEALLLNQAATLQDVPGSLKLAVGEAREASAQAVLDATTDEGKLGAWRCSLAFDRMIFGELFEEGEVQPRSVAERVAGRLRDFWDGRWEALLRDTAVSTKAAAGPSTMGTTVQKVRRLLLKGEISRAASAAWGPGRWATAADALRAFGQQQQHPPQQDPQYDPGGAPDPVAAARLREDVQAYLTNKWTKTPRGAGAGVQGDRFEHWQPLAHLEARGAATAAVLSMLLGGVVPAEALDVALAGKLLGTAKKDGGTRVLACGAIARRMVARAVCTVRSDSIQRAVSELQYGVGVPCGLETLHKSISADAEQCPDLAFISLDLKSAFTRLRRRAVLRRARERCPQLEGLVVQWYGRATVHSAAGAGGVSHLVEQQEGLDQGCPLNPALFSIVLAPELSALRDFLRTLDPRCKVWAYLDDAYLTVPKADLHQALEKASALFADLGLELNTSKRKVLCPDGQVAAMPDGAEAWVVDELPCLGSTVTFVRARHDADDEEWRDTLAEVFDETSPATSAARLADYGGAIAKLEAAGLEKQHCFTLLHTCVNGAVTHLQRARLASRGAWRSFDDAVVAQIERLVGPGLAEDGRAALFLPARAGGAGFGSAERRADAAWLGSWHAVQGEVRARQEKPSLAEAEAATPKLTAAVAEAKARLWAGRALAPLDPRRQVKPRVYTKQRAARAHAELQHLLGDDEFAVALRRRLLCRDPAGQGGAPCQSAAASTGAQCGASTAGPHARHAAVCHVGPGFARRHHGVRDHLGDWLAERHGTQSVTIEQRIPAWDAVTAGGTQAAVLDVVLAHPGGRACIDASVTEAIAAEGATARRRARVAGAAAREREQEKHSRYPGPGLVAAVVESGGRLGREFDSASTPR</sequence>
<feature type="compositionally biased region" description="Low complexity" evidence="1">
    <location>
        <begin position="101"/>
        <end position="115"/>
    </location>
</feature>
<feature type="compositionally biased region" description="Basic and acidic residues" evidence="1">
    <location>
        <begin position="1"/>
        <end position="13"/>
    </location>
</feature>
<dbReference type="PROSITE" id="PS50878">
    <property type="entry name" value="RT_POL"/>
    <property type="match status" value="1"/>
</dbReference>
<gene>
    <name evidence="3" type="ORF">PCOR1329_LOCUS60192</name>
</gene>
<organism evidence="3 4">
    <name type="scientific">Prorocentrum cordatum</name>
    <dbReference type="NCBI Taxonomy" id="2364126"/>
    <lineage>
        <taxon>Eukaryota</taxon>
        <taxon>Sar</taxon>
        <taxon>Alveolata</taxon>
        <taxon>Dinophyceae</taxon>
        <taxon>Prorocentrales</taxon>
        <taxon>Prorocentraceae</taxon>
        <taxon>Prorocentrum</taxon>
    </lineage>
</organism>
<feature type="non-terminal residue" evidence="3">
    <location>
        <position position="1019"/>
    </location>
</feature>
<feature type="region of interest" description="Disordered" evidence="1">
    <location>
        <begin position="978"/>
        <end position="997"/>
    </location>
</feature>
<dbReference type="Proteomes" id="UP001189429">
    <property type="component" value="Unassembled WGS sequence"/>
</dbReference>
<accession>A0ABN9VR82</accession>
<evidence type="ECO:0000313" key="3">
    <source>
        <dbReference type="EMBL" id="CAK0875548.1"/>
    </source>
</evidence>
<dbReference type="InterPro" id="IPR000477">
    <property type="entry name" value="RT_dom"/>
</dbReference>
<keyword evidence="4" id="KW-1185">Reference proteome</keyword>
<feature type="region of interest" description="Disordered" evidence="1">
    <location>
        <begin position="37"/>
        <end position="78"/>
    </location>
</feature>
<protein>
    <recommendedName>
        <fullName evidence="2">Reverse transcriptase domain-containing protein</fullName>
    </recommendedName>
</protein>
<evidence type="ECO:0000313" key="4">
    <source>
        <dbReference type="Proteomes" id="UP001189429"/>
    </source>
</evidence>
<name>A0ABN9VR82_9DINO</name>
<feature type="compositionally biased region" description="Basic and acidic residues" evidence="1">
    <location>
        <begin position="981"/>
        <end position="990"/>
    </location>
</feature>
<evidence type="ECO:0000259" key="2">
    <source>
        <dbReference type="PROSITE" id="PS50878"/>
    </source>
</evidence>
<reference evidence="3" key="1">
    <citation type="submission" date="2023-10" db="EMBL/GenBank/DDBJ databases">
        <authorList>
            <person name="Chen Y."/>
            <person name="Shah S."/>
            <person name="Dougan E. K."/>
            <person name="Thang M."/>
            <person name="Chan C."/>
        </authorList>
    </citation>
    <scope>NUCLEOTIDE SEQUENCE [LARGE SCALE GENOMIC DNA]</scope>
</reference>
<feature type="region of interest" description="Disordered" evidence="1">
    <location>
        <begin position="300"/>
        <end position="322"/>
    </location>
</feature>
<feature type="region of interest" description="Disordered" evidence="1">
    <location>
        <begin position="1"/>
        <end position="25"/>
    </location>
</feature>
<dbReference type="EMBL" id="CAUYUJ010017526">
    <property type="protein sequence ID" value="CAK0875548.1"/>
    <property type="molecule type" value="Genomic_DNA"/>
</dbReference>
<comment type="caution">
    <text evidence="3">The sequence shown here is derived from an EMBL/GenBank/DDBJ whole genome shotgun (WGS) entry which is preliminary data.</text>
</comment>
<feature type="domain" description="Reverse transcriptase" evidence="2">
    <location>
        <begin position="323"/>
        <end position="632"/>
    </location>
</feature>
<dbReference type="Pfam" id="PF00078">
    <property type="entry name" value="RVT_1"/>
    <property type="match status" value="1"/>
</dbReference>